<evidence type="ECO:0000256" key="1">
    <source>
        <dbReference type="SAM" id="MobiDB-lite"/>
    </source>
</evidence>
<dbReference type="InterPro" id="IPR005543">
    <property type="entry name" value="PASTA_dom"/>
</dbReference>
<dbReference type="SUPFAM" id="SSF63817">
    <property type="entry name" value="Sortase"/>
    <property type="match status" value="1"/>
</dbReference>
<dbReference type="CDD" id="cd06577">
    <property type="entry name" value="PASTA_pknB"/>
    <property type="match status" value="1"/>
</dbReference>
<dbReference type="Gene3D" id="2.40.260.10">
    <property type="entry name" value="Sortase"/>
    <property type="match status" value="1"/>
</dbReference>
<dbReference type="InterPro" id="IPR023365">
    <property type="entry name" value="Sortase_dom-sf"/>
</dbReference>
<name>A0A1I1PFW8_RUMAL</name>
<evidence type="ECO:0000259" key="3">
    <source>
        <dbReference type="Pfam" id="PF03793"/>
    </source>
</evidence>
<dbReference type="AlphaFoldDB" id="A0A1I1PFW8"/>
<feature type="region of interest" description="Disordered" evidence="1">
    <location>
        <begin position="102"/>
        <end position="129"/>
    </location>
</feature>
<dbReference type="CDD" id="cd05826">
    <property type="entry name" value="Sortase_B"/>
    <property type="match status" value="1"/>
</dbReference>
<evidence type="ECO:0000313" key="4">
    <source>
        <dbReference type="EMBL" id="SFD04950.1"/>
    </source>
</evidence>
<keyword evidence="2" id="KW-0472">Membrane</keyword>
<organism evidence="4 5">
    <name type="scientific">Ruminococcus albus</name>
    <dbReference type="NCBI Taxonomy" id="1264"/>
    <lineage>
        <taxon>Bacteria</taxon>
        <taxon>Bacillati</taxon>
        <taxon>Bacillota</taxon>
        <taxon>Clostridia</taxon>
        <taxon>Eubacteriales</taxon>
        <taxon>Oscillospiraceae</taxon>
        <taxon>Ruminococcus</taxon>
    </lineage>
</organism>
<protein>
    <submittedName>
        <fullName evidence="4">Sortase, SrtB family</fullName>
    </submittedName>
</protein>
<dbReference type="OrthoDB" id="9804660at2"/>
<feature type="domain" description="PASTA" evidence="3">
    <location>
        <begin position="588"/>
        <end position="628"/>
    </location>
</feature>
<dbReference type="Pfam" id="PF03793">
    <property type="entry name" value="PASTA"/>
    <property type="match status" value="1"/>
</dbReference>
<sequence length="793" mass="87886">MKEKENILSIKKRLEPSSELKRRVMERAKELEAGKKTFGIEMTTADNTEINKEPIKMNAYNINDTAKIKKRFPIAVISAAACAAIVIGLAAVSLKDNKLKTLPTTDKTTDQDSSTSSGNTSLPSGFGGGGGYEVSKDTLAIYYDNGREFDKGIEDVPAINALVEKVMECPVLNGPDLPAERTIAYYVDEEERIVELCDERYPVKGSDYSAGTDEDLFLVIKVNGVQYGVDYNDPTLLLDLKAATECGSTTYEKKGSSPFVAEYNEEAETALTEFIADIRKNGTLLSGEESLPSADCDRSLSYCQDNKCYKIRVWDEADILEVQAYGLIGEEPHSAVYGNARKWIDRLDEIISMFEEDTEVMNWIWAYNFGDVIGYIRIPGLTNADGTQYVNTPVTQGSDNEYYLDHGWSGDEYEAGNIFADYAAPVTEESRPDNIILYGKSRRDLGSMFTHLIDYNDGTGNRLNNASVIKFATAWEDGLQQYPIIGVAVLDTNSGDYFDYSGYSYFDNKHTFDSWMNSIKDNCTIMRDLDCNADDEYLTLSTNIDDENADGYRLVVFARKMRDGETFPAGRFSVNKESPIEIKPLEEVRMPNITGMTEEQAIAALEEAGLGHNIEYLFSNEPKGTVMDHHAPYYLPDYVQSPEGDLVSKGASIEMSVSGGTDLSLYTDPNGGEGELVALTIPLPEGLSGSFRFDARDIDEPYGGFDSVNEIKGMNEFVIPVQGSGKKTVEVTGTYNGCVYPLSSDIQCFKYATYEVDFDAHTYTLIGAVDTEAPAKAKIKTEEEIAEMKEQEK</sequence>
<dbReference type="Gene3D" id="3.30.10.20">
    <property type="match status" value="1"/>
</dbReference>
<evidence type="ECO:0000313" key="5">
    <source>
        <dbReference type="Proteomes" id="UP000182192"/>
    </source>
</evidence>
<proteinExistence type="predicted"/>
<evidence type="ECO:0000256" key="2">
    <source>
        <dbReference type="SAM" id="Phobius"/>
    </source>
</evidence>
<feature type="transmembrane region" description="Helical" evidence="2">
    <location>
        <begin position="72"/>
        <end position="94"/>
    </location>
</feature>
<dbReference type="EMBL" id="FOKQ01000031">
    <property type="protein sequence ID" value="SFD04950.1"/>
    <property type="molecule type" value="Genomic_DNA"/>
</dbReference>
<keyword evidence="2" id="KW-1133">Transmembrane helix</keyword>
<gene>
    <name evidence="4" type="ORF">SAMN02910406_02965</name>
</gene>
<dbReference type="Proteomes" id="UP000182192">
    <property type="component" value="Unassembled WGS sequence"/>
</dbReference>
<dbReference type="InterPro" id="IPR009835">
    <property type="entry name" value="SrtB"/>
</dbReference>
<dbReference type="RefSeq" id="WP_074962759.1">
    <property type="nucleotide sequence ID" value="NZ_FOKQ01000031.1"/>
</dbReference>
<accession>A0A1I1PFW8</accession>
<keyword evidence="2" id="KW-0812">Transmembrane</keyword>
<reference evidence="4 5" key="1">
    <citation type="submission" date="2016-10" db="EMBL/GenBank/DDBJ databases">
        <authorList>
            <person name="de Groot N.N."/>
        </authorList>
    </citation>
    <scope>NUCLEOTIDE SEQUENCE [LARGE SCALE GENOMIC DNA]</scope>
    <source>
        <strain evidence="4 5">AR67</strain>
    </source>
</reference>
<feature type="compositionally biased region" description="Low complexity" evidence="1">
    <location>
        <begin position="102"/>
        <end position="124"/>
    </location>
</feature>